<dbReference type="EMBL" id="JAGTJS010000002">
    <property type="protein sequence ID" value="KAH7273729.1"/>
    <property type="molecule type" value="Genomic_DNA"/>
</dbReference>
<feature type="region of interest" description="Disordered" evidence="1">
    <location>
        <begin position="58"/>
        <end position="79"/>
    </location>
</feature>
<evidence type="ECO:0000256" key="1">
    <source>
        <dbReference type="SAM" id="MobiDB-lite"/>
    </source>
</evidence>
<accession>A0A9P9RCG5</accession>
<protein>
    <submittedName>
        <fullName evidence="2">Uncharacterized protein</fullName>
    </submittedName>
</protein>
<keyword evidence="3" id="KW-1185">Reference proteome</keyword>
<evidence type="ECO:0000313" key="2">
    <source>
        <dbReference type="EMBL" id="KAH7273729.1"/>
    </source>
</evidence>
<comment type="caution">
    <text evidence="2">The sequence shown here is derived from an EMBL/GenBank/DDBJ whole genome shotgun (WGS) entry which is preliminary data.</text>
</comment>
<dbReference type="Proteomes" id="UP000736672">
    <property type="component" value="Unassembled WGS sequence"/>
</dbReference>
<proteinExistence type="predicted"/>
<reference evidence="2" key="1">
    <citation type="journal article" date="2021" name="Nat. Commun.">
        <title>Genetic determinants of endophytism in the Arabidopsis root mycobiome.</title>
        <authorList>
            <person name="Mesny F."/>
            <person name="Miyauchi S."/>
            <person name="Thiergart T."/>
            <person name="Pickel B."/>
            <person name="Atanasova L."/>
            <person name="Karlsson M."/>
            <person name="Huettel B."/>
            <person name="Barry K.W."/>
            <person name="Haridas S."/>
            <person name="Chen C."/>
            <person name="Bauer D."/>
            <person name="Andreopoulos W."/>
            <person name="Pangilinan J."/>
            <person name="LaButti K."/>
            <person name="Riley R."/>
            <person name="Lipzen A."/>
            <person name="Clum A."/>
            <person name="Drula E."/>
            <person name="Henrissat B."/>
            <person name="Kohler A."/>
            <person name="Grigoriev I.V."/>
            <person name="Martin F.M."/>
            <person name="Hacquard S."/>
        </authorList>
    </citation>
    <scope>NUCLEOTIDE SEQUENCE</scope>
    <source>
        <strain evidence="2">FSSC 5 MPI-SDFR-AT-0091</strain>
    </source>
</reference>
<name>A0A9P9RCG5_FUSSL</name>
<organism evidence="2 3">
    <name type="scientific">Fusarium solani</name>
    <name type="common">Filamentous fungus</name>
    <dbReference type="NCBI Taxonomy" id="169388"/>
    <lineage>
        <taxon>Eukaryota</taxon>
        <taxon>Fungi</taxon>
        <taxon>Dikarya</taxon>
        <taxon>Ascomycota</taxon>
        <taxon>Pezizomycotina</taxon>
        <taxon>Sordariomycetes</taxon>
        <taxon>Hypocreomycetidae</taxon>
        <taxon>Hypocreales</taxon>
        <taxon>Nectriaceae</taxon>
        <taxon>Fusarium</taxon>
        <taxon>Fusarium solani species complex</taxon>
    </lineage>
</organism>
<sequence>MVMDRSSLSVNDEDKNSLVPNFFLFDLFYPNNPSPPSPPERSVPLTLCCDSSKLHLGLPPAKHHPSSKRPLTPGVSNPTRRNPLRFGSLYWTPSLTFQLALDNRPPGHFSAFPFPVQPNTVSQRENDAGDWEVCAIERARVAPESGSRLFLFRLDSLLCRSWPRISSSLARVAFSGLVYQLGSSPGFSLLSSLPPPSRCRRLLAPSESTGSFPSSAAQPLPSLPFAAGSV</sequence>
<dbReference type="AlphaFoldDB" id="A0A9P9RCG5"/>
<dbReference type="OrthoDB" id="10622546at2759"/>
<gene>
    <name evidence="2" type="ORF">B0J15DRAFT_458818</name>
</gene>
<evidence type="ECO:0000313" key="3">
    <source>
        <dbReference type="Proteomes" id="UP000736672"/>
    </source>
</evidence>